<accession>A0A6G0YWV5</accession>
<dbReference type="Gene3D" id="3.30.40.10">
    <property type="entry name" value="Zinc/RING finger domain, C3HC4 (zinc finger)"/>
    <property type="match status" value="1"/>
</dbReference>
<dbReference type="Proteomes" id="UP000478052">
    <property type="component" value="Unassembled WGS sequence"/>
</dbReference>
<dbReference type="Pfam" id="PF13920">
    <property type="entry name" value="zf-C3HC4_3"/>
    <property type="match status" value="1"/>
</dbReference>
<gene>
    <name evidence="6" type="ORF">FWK35_00023158</name>
</gene>
<evidence type="ECO:0000313" key="7">
    <source>
        <dbReference type="Proteomes" id="UP000478052"/>
    </source>
</evidence>
<dbReference type="PROSITE" id="PS50089">
    <property type="entry name" value="ZF_RING_2"/>
    <property type="match status" value="1"/>
</dbReference>
<feature type="compositionally biased region" description="Polar residues" evidence="4">
    <location>
        <begin position="16"/>
        <end position="43"/>
    </location>
</feature>
<comment type="caution">
    <text evidence="6">The sequence shown here is derived from an EMBL/GenBank/DDBJ whole genome shotgun (WGS) entry which is preliminary data.</text>
</comment>
<dbReference type="EMBL" id="VUJU01002191">
    <property type="protein sequence ID" value="KAF0762224.1"/>
    <property type="molecule type" value="Genomic_DNA"/>
</dbReference>
<dbReference type="GO" id="GO:0008270">
    <property type="term" value="F:zinc ion binding"/>
    <property type="evidence" value="ECO:0007669"/>
    <property type="project" value="UniProtKB-KW"/>
</dbReference>
<evidence type="ECO:0000313" key="6">
    <source>
        <dbReference type="EMBL" id="KAF0762224.1"/>
    </source>
</evidence>
<keyword evidence="7" id="KW-1185">Reference proteome</keyword>
<protein>
    <submittedName>
        <fullName evidence="6">RING-type domain-containing protein</fullName>
    </submittedName>
</protein>
<evidence type="ECO:0000256" key="3">
    <source>
        <dbReference type="PROSITE-ProRule" id="PRU00175"/>
    </source>
</evidence>
<feature type="region of interest" description="Disordered" evidence="4">
    <location>
        <begin position="15"/>
        <end position="43"/>
    </location>
</feature>
<dbReference type="SUPFAM" id="SSF57850">
    <property type="entry name" value="RING/U-box"/>
    <property type="match status" value="1"/>
</dbReference>
<dbReference type="AlphaFoldDB" id="A0A6G0YWV5"/>
<dbReference type="OrthoDB" id="1711136at2759"/>
<keyword evidence="1 3" id="KW-0863">Zinc-finger</keyword>
<evidence type="ECO:0000256" key="2">
    <source>
        <dbReference type="ARBA" id="ARBA00022833"/>
    </source>
</evidence>
<keyword evidence="2" id="KW-0862">Zinc</keyword>
<proteinExistence type="predicted"/>
<dbReference type="InterPro" id="IPR001841">
    <property type="entry name" value="Znf_RING"/>
</dbReference>
<reference evidence="6 7" key="1">
    <citation type="submission" date="2019-08" db="EMBL/GenBank/DDBJ databases">
        <title>Whole genome of Aphis craccivora.</title>
        <authorList>
            <person name="Voronova N.V."/>
            <person name="Shulinski R.S."/>
            <person name="Bandarenka Y.V."/>
            <person name="Zhorov D.G."/>
            <person name="Warner D."/>
        </authorList>
    </citation>
    <scope>NUCLEOTIDE SEQUENCE [LARGE SCALE GENOMIC DNA]</scope>
    <source>
        <strain evidence="6">180601</strain>
        <tissue evidence="6">Whole Body</tissue>
    </source>
</reference>
<name>A0A6G0YWV5_APHCR</name>
<keyword evidence="1 3" id="KW-0479">Metal-binding</keyword>
<evidence type="ECO:0000256" key="4">
    <source>
        <dbReference type="SAM" id="MobiDB-lite"/>
    </source>
</evidence>
<evidence type="ECO:0000259" key="5">
    <source>
        <dbReference type="PROSITE" id="PS50089"/>
    </source>
</evidence>
<dbReference type="InterPro" id="IPR013083">
    <property type="entry name" value="Znf_RING/FYVE/PHD"/>
</dbReference>
<sequence>MSHTEISNCQHIVKNNVESNPSKPIESTQITTAPDNTIDTTDSTRSCTQINNTTSIASNFQPYSVTAVEIFNPGAKNEMVPIIPPEFSDGNIAQTLNDLHEIADLPDPAQSFNELSPNLGNSVNGTNSSVNEPESLKVTIRARNNPDYHVVLSDPRIIRIHKSLQRYIFKIQSREQVIGNPGLAKRINQYMYILRNAILLTDISSESISKLILESIPTSLSVDHTFNPLLDYTFDPVPVEIIQRVQNGHAIKELTYCVICLEDNKAGILLEPCKHYNMCSNCFQRLATWTCPICRTPISNIKVYI</sequence>
<organism evidence="6 7">
    <name type="scientific">Aphis craccivora</name>
    <name type="common">Cowpea aphid</name>
    <dbReference type="NCBI Taxonomy" id="307492"/>
    <lineage>
        <taxon>Eukaryota</taxon>
        <taxon>Metazoa</taxon>
        <taxon>Ecdysozoa</taxon>
        <taxon>Arthropoda</taxon>
        <taxon>Hexapoda</taxon>
        <taxon>Insecta</taxon>
        <taxon>Pterygota</taxon>
        <taxon>Neoptera</taxon>
        <taxon>Paraneoptera</taxon>
        <taxon>Hemiptera</taxon>
        <taxon>Sternorrhyncha</taxon>
        <taxon>Aphidomorpha</taxon>
        <taxon>Aphidoidea</taxon>
        <taxon>Aphididae</taxon>
        <taxon>Aphidini</taxon>
        <taxon>Aphis</taxon>
        <taxon>Aphis</taxon>
    </lineage>
</organism>
<dbReference type="SMART" id="SM00184">
    <property type="entry name" value="RING"/>
    <property type="match status" value="1"/>
</dbReference>
<feature type="domain" description="RING-type" evidence="5">
    <location>
        <begin position="257"/>
        <end position="295"/>
    </location>
</feature>
<evidence type="ECO:0000256" key="1">
    <source>
        <dbReference type="ARBA" id="ARBA00022771"/>
    </source>
</evidence>